<dbReference type="Pfam" id="PF00445">
    <property type="entry name" value="Ribonuclease_T2"/>
    <property type="match status" value="1"/>
</dbReference>
<accession>A0A151RDI2</accession>
<dbReference type="GO" id="GO:0003723">
    <property type="term" value="F:RNA binding"/>
    <property type="evidence" value="ECO:0007669"/>
    <property type="project" value="InterPro"/>
</dbReference>
<dbReference type="Gene3D" id="3.90.730.10">
    <property type="entry name" value="Ribonuclease T2-like"/>
    <property type="match status" value="1"/>
</dbReference>
<dbReference type="Proteomes" id="UP000075243">
    <property type="component" value="Unassembled WGS sequence"/>
</dbReference>
<keyword evidence="3" id="KW-0378">Hydrolase</keyword>
<evidence type="ECO:0000256" key="7">
    <source>
        <dbReference type="RuleBase" id="RU004328"/>
    </source>
</evidence>
<protein>
    <submittedName>
        <fullName evidence="9">Ribonuclease 3</fullName>
    </submittedName>
</protein>
<dbReference type="CDD" id="cd01061">
    <property type="entry name" value="RNase_T2_euk"/>
    <property type="match status" value="1"/>
</dbReference>
<comment type="similarity">
    <text evidence="1 7">Belongs to the RNase T2 family.</text>
</comment>
<evidence type="ECO:0000256" key="8">
    <source>
        <dbReference type="SAM" id="SignalP"/>
    </source>
</evidence>
<dbReference type="PANTHER" id="PTHR11240:SF59">
    <property type="entry name" value="RIBONUCLEASE T2 FAMILY PROTEIN"/>
    <property type="match status" value="1"/>
</dbReference>
<evidence type="ECO:0000256" key="2">
    <source>
        <dbReference type="ARBA" id="ARBA00022722"/>
    </source>
</evidence>
<dbReference type="Gramene" id="C.cajan_33714.t">
    <property type="protein sequence ID" value="C.cajan_33714.t"/>
    <property type="gene ID" value="C.cajan_33714"/>
</dbReference>
<dbReference type="OMA" id="PLANCKT"/>
<dbReference type="InterPro" id="IPR001568">
    <property type="entry name" value="RNase_T2-like"/>
</dbReference>
<organism evidence="9 10">
    <name type="scientific">Cajanus cajan</name>
    <name type="common">Pigeon pea</name>
    <name type="synonym">Cajanus indicus</name>
    <dbReference type="NCBI Taxonomy" id="3821"/>
    <lineage>
        <taxon>Eukaryota</taxon>
        <taxon>Viridiplantae</taxon>
        <taxon>Streptophyta</taxon>
        <taxon>Embryophyta</taxon>
        <taxon>Tracheophyta</taxon>
        <taxon>Spermatophyta</taxon>
        <taxon>Magnoliopsida</taxon>
        <taxon>eudicotyledons</taxon>
        <taxon>Gunneridae</taxon>
        <taxon>Pentapetalae</taxon>
        <taxon>rosids</taxon>
        <taxon>fabids</taxon>
        <taxon>Fabales</taxon>
        <taxon>Fabaceae</taxon>
        <taxon>Papilionoideae</taxon>
        <taxon>50 kb inversion clade</taxon>
        <taxon>NPAAA clade</taxon>
        <taxon>indigoferoid/millettioid clade</taxon>
        <taxon>Phaseoleae</taxon>
        <taxon>Cajanus</taxon>
    </lineage>
</organism>
<dbReference type="EMBL" id="KQ483829">
    <property type="protein sequence ID" value="KYP40523.1"/>
    <property type="molecule type" value="Genomic_DNA"/>
</dbReference>
<dbReference type="InterPro" id="IPR033697">
    <property type="entry name" value="Ribonuclease_T2_eukaryotic"/>
</dbReference>
<sequence>MTLIILSLVFFLNIQYSYSSYEYLKLAQQWPKSYCYFQIQSGKKTCNSPIPLKFTIHGLWPSNTSTSAQPKLCPSNNQSLNQLTNQLESQLKLDWPNLSGKDDDFWKHEWTWHGTCSENKISQPDYFLLALNIKRRSNLKVILANANIIPSKINSYSAKSIINTISGVTKSDPQLSCYYDSRKKVYNLQEIRLCLVADGTSYINCSNPFGNCNGHRHMIYWPI</sequence>
<dbReference type="PROSITE" id="PS00530">
    <property type="entry name" value="RNASE_T2_1"/>
    <property type="match status" value="1"/>
</dbReference>
<dbReference type="SUPFAM" id="SSF55895">
    <property type="entry name" value="Ribonuclease Rh-like"/>
    <property type="match status" value="1"/>
</dbReference>
<dbReference type="InterPro" id="IPR018188">
    <property type="entry name" value="RNase_T2_His_AS_1"/>
</dbReference>
<keyword evidence="5" id="KW-0456">Lyase</keyword>
<dbReference type="InterPro" id="IPR036430">
    <property type="entry name" value="RNase_T2-like_sf"/>
</dbReference>
<dbReference type="GO" id="GO:0006401">
    <property type="term" value="P:RNA catabolic process"/>
    <property type="evidence" value="ECO:0007669"/>
    <property type="project" value="TreeGrafter"/>
</dbReference>
<dbReference type="AlphaFoldDB" id="A0A151RDI2"/>
<dbReference type="GO" id="GO:0033897">
    <property type="term" value="F:ribonuclease T2 activity"/>
    <property type="evidence" value="ECO:0007669"/>
    <property type="project" value="InterPro"/>
</dbReference>
<evidence type="ECO:0000313" key="9">
    <source>
        <dbReference type="EMBL" id="KYP40523.1"/>
    </source>
</evidence>
<evidence type="ECO:0000313" key="10">
    <source>
        <dbReference type="Proteomes" id="UP000075243"/>
    </source>
</evidence>
<keyword evidence="2" id="KW-0540">Nuclease</keyword>
<feature type="active site" evidence="6">
    <location>
        <position position="57"/>
    </location>
</feature>
<evidence type="ECO:0000256" key="4">
    <source>
        <dbReference type="ARBA" id="ARBA00023157"/>
    </source>
</evidence>
<evidence type="ECO:0000256" key="1">
    <source>
        <dbReference type="ARBA" id="ARBA00007469"/>
    </source>
</evidence>
<reference evidence="9" key="1">
    <citation type="journal article" date="2012" name="Nat. Biotechnol.">
        <title>Draft genome sequence of pigeonpea (Cajanus cajan), an orphan legume crop of resource-poor farmers.</title>
        <authorList>
            <person name="Varshney R.K."/>
            <person name="Chen W."/>
            <person name="Li Y."/>
            <person name="Bharti A.K."/>
            <person name="Saxena R.K."/>
            <person name="Schlueter J.A."/>
            <person name="Donoghue M.T."/>
            <person name="Azam S."/>
            <person name="Fan G."/>
            <person name="Whaley A.M."/>
            <person name="Farmer A.D."/>
            <person name="Sheridan J."/>
            <person name="Iwata A."/>
            <person name="Tuteja R."/>
            <person name="Penmetsa R.V."/>
            <person name="Wu W."/>
            <person name="Upadhyaya H.D."/>
            <person name="Yang S.P."/>
            <person name="Shah T."/>
            <person name="Saxena K.B."/>
            <person name="Michael T."/>
            <person name="McCombie W.R."/>
            <person name="Yang B."/>
            <person name="Zhang G."/>
            <person name="Yang H."/>
            <person name="Wang J."/>
            <person name="Spillane C."/>
            <person name="Cook D.R."/>
            <person name="May G.D."/>
            <person name="Xu X."/>
            <person name="Jackson S.A."/>
        </authorList>
    </citation>
    <scope>NUCLEOTIDE SEQUENCE [LARGE SCALE GENOMIC DNA]</scope>
</reference>
<dbReference type="GO" id="GO:0005576">
    <property type="term" value="C:extracellular region"/>
    <property type="evidence" value="ECO:0007669"/>
    <property type="project" value="TreeGrafter"/>
</dbReference>
<evidence type="ECO:0000256" key="6">
    <source>
        <dbReference type="PIRSR" id="PIRSR633697-1"/>
    </source>
</evidence>
<keyword evidence="3" id="KW-0255">Endonuclease</keyword>
<feature type="signal peptide" evidence="8">
    <location>
        <begin position="1"/>
        <end position="19"/>
    </location>
</feature>
<feature type="active site" evidence="6">
    <location>
        <position position="113"/>
    </location>
</feature>
<feature type="chain" id="PRO_5007587861" evidence="8">
    <location>
        <begin position="20"/>
        <end position="223"/>
    </location>
</feature>
<keyword evidence="10" id="KW-1185">Reference proteome</keyword>
<proteinExistence type="inferred from homology"/>
<dbReference type="PANTHER" id="PTHR11240">
    <property type="entry name" value="RIBONUCLEASE T2"/>
    <property type="match status" value="1"/>
</dbReference>
<feature type="active site" evidence="6">
    <location>
        <position position="109"/>
    </location>
</feature>
<gene>
    <name evidence="9" type="ORF">KK1_038122</name>
</gene>
<name>A0A151RDI2_CAJCA</name>
<keyword evidence="8" id="KW-0732">Signal</keyword>
<evidence type="ECO:0000256" key="3">
    <source>
        <dbReference type="ARBA" id="ARBA00022759"/>
    </source>
</evidence>
<keyword evidence="4" id="KW-1015">Disulfide bond</keyword>
<evidence type="ECO:0000256" key="5">
    <source>
        <dbReference type="ARBA" id="ARBA00023239"/>
    </source>
</evidence>